<dbReference type="Pfam" id="PF10677">
    <property type="entry name" value="DUF2490"/>
    <property type="match status" value="1"/>
</dbReference>
<sequence length="206" mass="22459">MALLCVSTRAAAHDEDVELWLGQSLSHRIDGGTSISLDLSERLREARVGGDQYLGRITLTRRIAPGVEIALGASAATNGGIGEIRPEQAIILTRGVLAVRSRLEERMIDGVADTSYRLRERLALNLPLDARARWVLIASGEAFFALNRTRPSDVTGFNTLRTQLGVRHAFTPALSLTALYQRQQAVRPGRADSVAHIPLLSIGWTL</sequence>
<evidence type="ECO:0000313" key="1">
    <source>
        <dbReference type="EMBL" id="MBT2188484.1"/>
    </source>
</evidence>
<comment type="caution">
    <text evidence="1">The sequence shown here is derived from an EMBL/GenBank/DDBJ whole genome shotgun (WGS) entry which is preliminary data.</text>
</comment>
<gene>
    <name evidence="1" type="ORF">KK488_16135</name>
</gene>
<dbReference type="InterPro" id="IPR019619">
    <property type="entry name" value="DUF2490"/>
</dbReference>
<reference evidence="1" key="1">
    <citation type="submission" date="2021-05" db="EMBL/GenBank/DDBJ databases">
        <title>Genome of Sphingobium sp. strain.</title>
        <authorList>
            <person name="Fan R."/>
        </authorList>
    </citation>
    <scope>NUCLEOTIDE SEQUENCE</scope>
    <source>
        <strain evidence="1">H33</strain>
    </source>
</reference>
<protein>
    <submittedName>
        <fullName evidence="1">DUF2490 domain-containing protein</fullName>
    </submittedName>
</protein>
<dbReference type="AlphaFoldDB" id="A0A9X1DEN1"/>
<dbReference type="Proteomes" id="UP001138757">
    <property type="component" value="Unassembled WGS sequence"/>
</dbReference>
<keyword evidence="2" id="KW-1185">Reference proteome</keyword>
<name>A0A9X1DEN1_9SPHN</name>
<dbReference type="EMBL" id="JAHGAW010000011">
    <property type="protein sequence ID" value="MBT2188484.1"/>
    <property type="molecule type" value="Genomic_DNA"/>
</dbReference>
<evidence type="ECO:0000313" key="2">
    <source>
        <dbReference type="Proteomes" id="UP001138757"/>
    </source>
</evidence>
<accession>A0A9X1DEN1</accession>
<organism evidence="1 2">
    <name type="scientific">Sphingobium nicotianae</name>
    <dbReference type="NCBI Taxonomy" id="2782607"/>
    <lineage>
        <taxon>Bacteria</taxon>
        <taxon>Pseudomonadati</taxon>
        <taxon>Pseudomonadota</taxon>
        <taxon>Alphaproteobacteria</taxon>
        <taxon>Sphingomonadales</taxon>
        <taxon>Sphingomonadaceae</taxon>
        <taxon>Sphingobium</taxon>
    </lineage>
</organism>
<proteinExistence type="predicted"/>